<name>A0A1G7SLI1_CHIFI</name>
<reference evidence="2 3" key="1">
    <citation type="submission" date="2016-10" db="EMBL/GenBank/DDBJ databases">
        <authorList>
            <person name="de Groot N.N."/>
        </authorList>
    </citation>
    <scope>NUCLEOTIDE SEQUENCE [LARGE SCALE GENOMIC DNA]</scope>
    <source>
        <strain evidence="2 3">DSM 527</strain>
    </source>
</reference>
<proteinExistence type="predicted"/>
<dbReference type="Proteomes" id="UP000199045">
    <property type="component" value="Unassembled WGS sequence"/>
</dbReference>
<evidence type="ECO:0000313" key="3">
    <source>
        <dbReference type="Proteomes" id="UP000199045"/>
    </source>
</evidence>
<dbReference type="EMBL" id="FNBN01000003">
    <property type="protein sequence ID" value="SDG23873.1"/>
    <property type="molecule type" value="Genomic_DNA"/>
</dbReference>
<evidence type="ECO:0000313" key="2">
    <source>
        <dbReference type="EMBL" id="SDG23873.1"/>
    </source>
</evidence>
<organism evidence="2 3">
    <name type="scientific">Chitinophaga filiformis</name>
    <name type="common">Myxococcus filiformis</name>
    <name type="synonym">Flexibacter filiformis</name>
    <dbReference type="NCBI Taxonomy" id="104663"/>
    <lineage>
        <taxon>Bacteria</taxon>
        <taxon>Pseudomonadati</taxon>
        <taxon>Bacteroidota</taxon>
        <taxon>Chitinophagia</taxon>
        <taxon>Chitinophagales</taxon>
        <taxon>Chitinophagaceae</taxon>
        <taxon>Chitinophaga</taxon>
    </lineage>
</organism>
<evidence type="ECO:0000256" key="1">
    <source>
        <dbReference type="SAM" id="Phobius"/>
    </source>
</evidence>
<dbReference type="AlphaFoldDB" id="A0A1G7SLI1"/>
<keyword evidence="1" id="KW-0812">Transmembrane</keyword>
<protein>
    <submittedName>
        <fullName evidence="2">Uncharacterized protein</fullName>
    </submittedName>
</protein>
<sequence>MTHVFAVETGHYQPFKNLRKKQKNSFLSPLKKKQSRCLIVNVSMSAWVIIGEKKLKNSFSRSFPPFFNFPDSRSMQLPSFIFVLTTVYELMPVLVTFKIVDA</sequence>
<keyword evidence="1" id="KW-1133">Transmembrane helix</keyword>
<gene>
    <name evidence="2" type="ORF">SAMN04488121_103922</name>
</gene>
<feature type="transmembrane region" description="Helical" evidence="1">
    <location>
        <begin position="75"/>
        <end position="97"/>
    </location>
</feature>
<accession>A0A1G7SLI1</accession>
<keyword evidence="1" id="KW-0472">Membrane</keyword>